<dbReference type="EMBL" id="JACYFG010000009">
    <property type="protein sequence ID" value="MBD5779546.1"/>
    <property type="molecule type" value="Genomic_DNA"/>
</dbReference>
<reference evidence="1" key="1">
    <citation type="submission" date="2020-09" db="EMBL/GenBank/DDBJ databases">
        <title>Pelagicoccus enzymogenes sp. nov. with an EPS production, isolated from marine sediment.</title>
        <authorList>
            <person name="Feng X."/>
        </authorList>
    </citation>
    <scope>NUCLEOTIDE SEQUENCE</scope>
    <source>
        <strain evidence="1">NFK12</strain>
    </source>
</reference>
<dbReference type="Proteomes" id="UP000622317">
    <property type="component" value="Unassembled WGS sequence"/>
</dbReference>
<dbReference type="SUPFAM" id="SSF82171">
    <property type="entry name" value="DPP6 N-terminal domain-like"/>
    <property type="match status" value="1"/>
</dbReference>
<comment type="caution">
    <text evidence="1">The sequence shown here is derived from an EMBL/GenBank/DDBJ whole genome shotgun (WGS) entry which is preliminary data.</text>
</comment>
<accession>A0A927F894</accession>
<evidence type="ECO:0000313" key="1">
    <source>
        <dbReference type="EMBL" id="MBD5779546.1"/>
    </source>
</evidence>
<evidence type="ECO:0000313" key="2">
    <source>
        <dbReference type="Proteomes" id="UP000622317"/>
    </source>
</evidence>
<dbReference type="InterPro" id="IPR015943">
    <property type="entry name" value="WD40/YVTN_repeat-like_dom_sf"/>
</dbReference>
<dbReference type="PANTHER" id="PTHR36842:SF1">
    <property type="entry name" value="PROTEIN TOLB"/>
    <property type="match status" value="1"/>
</dbReference>
<name>A0A927F894_9BACT</name>
<gene>
    <name evidence="1" type="ORF">IEN85_08570</name>
</gene>
<dbReference type="AlphaFoldDB" id="A0A927F894"/>
<organism evidence="1 2">
    <name type="scientific">Pelagicoccus enzymogenes</name>
    <dbReference type="NCBI Taxonomy" id="2773457"/>
    <lineage>
        <taxon>Bacteria</taxon>
        <taxon>Pseudomonadati</taxon>
        <taxon>Verrucomicrobiota</taxon>
        <taxon>Opitutia</taxon>
        <taxon>Puniceicoccales</taxon>
        <taxon>Pelagicoccaceae</taxon>
        <taxon>Pelagicoccus</taxon>
    </lineage>
</organism>
<protein>
    <submittedName>
        <fullName evidence="1">PD40 domain-containing protein</fullName>
    </submittedName>
</protein>
<dbReference type="Gene3D" id="2.130.10.10">
    <property type="entry name" value="YVTN repeat-like/Quinoprotein amine dehydrogenase"/>
    <property type="match status" value="1"/>
</dbReference>
<proteinExistence type="predicted"/>
<dbReference type="Pfam" id="PF07676">
    <property type="entry name" value="PD40"/>
    <property type="match status" value="1"/>
</dbReference>
<sequence length="412" mass="45970">MLSLGFATSLAAQTINGIDYSTYGDPANTFEMTHSDILGQRFASEHLTLVDPVTEVPYIALTTSKHSNSKFYQTHPSWTPDGKYIIFRSSRGRNEDTGSRGFAYAMSMETFEITQVTTADWGSNLHLGWKENLAYFFHDQKLKALDLGQLLADSAAGSVAAPETYLTTLITLPEGFRHTGGLGIDANQNRAYFGGRGENRGTILYSADFSTGELTQLLEVPLWANHIQANPYVSGEFMYCWETRGDAPQRMWMVSISPDGSVTNRAVYPEKPSEWVTHEVYSDADHIVFNVMAHLDRLQENPTGVFSLNLRTDEVTNHGQIGKGGFWHCDRSEDGRWIVADTFDGELYRIDTETGIQTLLTTGHRGISKSPFTSEAHSHHNISPDNKWVLFNSSQLTDSDIMLVPLHPEQAK</sequence>
<dbReference type="InterPro" id="IPR011659">
    <property type="entry name" value="WD40"/>
</dbReference>
<keyword evidence="2" id="KW-1185">Reference proteome</keyword>
<dbReference type="PANTHER" id="PTHR36842">
    <property type="entry name" value="PROTEIN TOLB HOMOLOG"/>
    <property type="match status" value="1"/>
</dbReference>